<dbReference type="PRINTS" id="PR00452">
    <property type="entry name" value="SH3DOMAIN"/>
</dbReference>
<evidence type="ECO:0000256" key="1">
    <source>
        <dbReference type="ARBA" id="ARBA00022443"/>
    </source>
</evidence>
<dbReference type="OMA" id="TPMMEEP"/>
<dbReference type="InterPro" id="IPR036028">
    <property type="entry name" value="SH3-like_dom_sf"/>
</dbReference>
<dbReference type="eggNOG" id="KOG3565">
    <property type="taxonomic scope" value="Eukaryota"/>
</dbReference>
<evidence type="ECO:0000259" key="5">
    <source>
        <dbReference type="PROSITE" id="PS50002"/>
    </source>
</evidence>
<accession>A5DXU3</accession>
<dbReference type="GO" id="GO:0030447">
    <property type="term" value="P:filamentous growth"/>
    <property type="evidence" value="ECO:0007669"/>
    <property type="project" value="UniProtKB-ARBA"/>
</dbReference>
<dbReference type="Gene3D" id="2.30.30.40">
    <property type="entry name" value="SH3 Domains"/>
    <property type="match status" value="2"/>
</dbReference>
<evidence type="ECO:0000256" key="2">
    <source>
        <dbReference type="PROSITE-ProRule" id="PRU00192"/>
    </source>
</evidence>
<dbReference type="InParanoid" id="A5DXU3"/>
<dbReference type="KEGG" id="lel:PVL30_002208"/>
<dbReference type="SUPFAM" id="SSF103657">
    <property type="entry name" value="BAR/IMD domain-like"/>
    <property type="match status" value="1"/>
</dbReference>
<dbReference type="SUPFAM" id="SSF50044">
    <property type="entry name" value="SH3-domain"/>
    <property type="match status" value="2"/>
</dbReference>
<name>A5DXU3_LODEL</name>
<feature type="region of interest" description="Disordered" evidence="4">
    <location>
        <begin position="227"/>
        <end position="246"/>
    </location>
</feature>
<dbReference type="PROSITE" id="PS51741">
    <property type="entry name" value="F_BAR"/>
    <property type="match status" value="1"/>
</dbReference>
<dbReference type="STRING" id="379508.A5DXU3"/>
<dbReference type="Pfam" id="PF00018">
    <property type="entry name" value="SH3_1"/>
    <property type="match status" value="1"/>
</dbReference>
<feature type="domain" description="F-BAR" evidence="6">
    <location>
        <begin position="1"/>
        <end position="82"/>
    </location>
</feature>
<dbReference type="FunCoup" id="A5DXU3">
    <property type="interactions" value="337"/>
</dbReference>
<sequence length="420" mass="47230">MNNGKNEYLIKINVANRLKDKYYYQDVPEILDYLQELNEDRVALLNKLLKNACIIERNSLDRVKDKLHLVDKTIEQNNPKLDVAMFIKHNTVAWAEPQDFYFVPCSIWHDDESLVVKEPELTDLKKRLQIASNEYSKYEQSCLDVKQTLEESTERRKLDSGDNITLKFDNNLQNSLRILGQFIKEDSNRIKNEVEIEIIQNFAGDKDLRYVAPATLKKSRFGFLKGSKKTHHASTNTGDDYDNSDSQSINTIKTTHTSTSHHNGIFNLRRNKSTATTGSKANVGVATARALYEYTASSADETSISPSDEISVVEEDDGSGWTLVNGSHGQGLVPTTYIEIITRLSGKKPAPPAVAPKRGAKRIQYVEALYAYAADGDDELTLHVGDKIVLIEDDTDGSGWTEGELNGKRGMFPTSYVKKV</sequence>
<feature type="domain" description="SH3" evidence="5">
    <location>
        <begin position="361"/>
        <end position="420"/>
    </location>
</feature>
<keyword evidence="8" id="KW-1185">Reference proteome</keyword>
<dbReference type="GeneID" id="5234083"/>
<dbReference type="EMBL" id="CH981525">
    <property type="protein sequence ID" value="EDK44001.1"/>
    <property type="molecule type" value="Genomic_DNA"/>
</dbReference>
<dbReference type="FunFam" id="2.30.30.40:FF:000072">
    <property type="entry name" value="Unconventional Myosin IB"/>
    <property type="match status" value="1"/>
</dbReference>
<evidence type="ECO:0000256" key="3">
    <source>
        <dbReference type="PROSITE-ProRule" id="PRU01077"/>
    </source>
</evidence>
<dbReference type="PROSITE" id="PS50002">
    <property type="entry name" value="SH3"/>
    <property type="match status" value="2"/>
</dbReference>
<keyword evidence="1 2" id="KW-0728">SH3 domain</keyword>
<proteinExistence type="predicted"/>
<dbReference type="VEuPathDB" id="FungiDB:LELG_02180"/>
<dbReference type="InterPro" id="IPR031160">
    <property type="entry name" value="F_BAR_dom"/>
</dbReference>
<dbReference type="Proteomes" id="UP000001996">
    <property type="component" value="Unassembled WGS sequence"/>
</dbReference>
<evidence type="ECO:0000259" key="6">
    <source>
        <dbReference type="PROSITE" id="PS51741"/>
    </source>
</evidence>
<dbReference type="CDD" id="cd11912">
    <property type="entry name" value="SH3_Bzz1_1"/>
    <property type="match status" value="1"/>
</dbReference>
<dbReference type="InterPro" id="IPR035459">
    <property type="entry name" value="Bzz1_SH3_1"/>
</dbReference>
<reference evidence="7 8" key="1">
    <citation type="journal article" date="2009" name="Nature">
        <title>Evolution of pathogenicity and sexual reproduction in eight Candida genomes.</title>
        <authorList>
            <person name="Butler G."/>
            <person name="Rasmussen M.D."/>
            <person name="Lin M.F."/>
            <person name="Santos M.A."/>
            <person name="Sakthikumar S."/>
            <person name="Munro C.A."/>
            <person name="Rheinbay E."/>
            <person name="Grabherr M."/>
            <person name="Forche A."/>
            <person name="Reedy J.L."/>
            <person name="Agrafioti I."/>
            <person name="Arnaud M.B."/>
            <person name="Bates S."/>
            <person name="Brown A.J."/>
            <person name="Brunke S."/>
            <person name="Costanzo M.C."/>
            <person name="Fitzpatrick D.A."/>
            <person name="de Groot P.W."/>
            <person name="Harris D."/>
            <person name="Hoyer L.L."/>
            <person name="Hube B."/>
            <person name="Klis F.M."/>
            <person name="Kodira C."/>
            <person name="Lennard N."/>
            <person name="Logue M.E."/>
            <person name="Martin R."/>
            <person name="Neiman A.M."/>
            <person name="Nikolaou E."/>
            <person name="Quail M.A."/>
            <person name="Quinn J."/>
            <person name="Santos M.C."/>
            <person name="Schmitzberger F.F."/>
            <person name="Sherlock G."/>
            <person name="Shah P."/>
            <person name="Silverstein K.A."/>
            <person name="Skrzypek M.S."/>
            <person name="Soll D."/>
            <person name="Staggs R."/>
            <person name="Stansfield I."/>
            <person name="Stumpf M.P."/>
            <person name="Sudbery P.E."/>
            <person name="Srikantha T."/>
            <person name="Zeng Q."/>
            <person name="Berman J."/>
            <person name="Berriman M."/>
            <person name="Heitman J."/>
            <person name="Gow N.A."/>
            <person name="Lorenz M.C."/>
            <person name="Birren B.W."/>
            <person name="Kellis M."/>
            <person name="Cuomo C.A."/>
        </authorList>
    </citation>
    <scope>NUCLEOTIDE SEQUENCE [LARGE SCALE GENOMIC DNA]</scope>
    <source>
        <strain evidence="8">ATCC 11503 / BCRC 21390 / CBS 2605 / JCM 1781 / NBRC 1676 / NRRL YB-4239</strain>
    </source>
</reference>
<organism evidence="7 8">
    <name type="scientific">Lodderomyces elongisporus (strain ATCC 11503 / CBS 2605 / JCM 1781 / NBRC 1676 / NRRL YB-4239)</name>
    <name type="common">Yeast</name>
    <name type="synonym">Saccharomyces elongisporus</name>
    <dbReference type="NCBI Taxonomy" id="379508"/>
    <lineage>
        <taxon>Eukaryota</taxon>
        <taxon>Fungi</taxon>
        <taxon>Dikarya</taxon>
        <taxon>Ascomycota</taxon>
        <taxon>Saccharomycotina</taxon>
        <taxon>Pichiomycetes</taxon>
        <taxon>Debaryomycetaceae</taxon>
        <taxon>Candida/Lodderomyces clade</taxon>
        <taxon>Lodderomyces</taxon>
    </lineage>
</organism>
<dbReference type="AlphaFoldDB" id="A5DXU3"/>
<evidence type="ECO:0000313" key="8">
    <source>
        <dbReference type="Proteomes" id="UP000001996"/>
    </source>
</evidence>
<dbReference type="GO" id="GO:0030833">
    <property type="term" value="P:regulation of actin filament polymerization"/>
    <property type="evidence" value="ECO:0007669"/>
    <property type="project" value="TreeGrafter"/>
</dbReference>
<dbReference type="OrthoDB" id="8783038at2759"/>
<dbReference type="PANTHER" id="PTHR15735">
    <property type="entry name" value="FCH AND DOUBLE SH3 DOMAINS PROTEIN"/>
    <property type="match status" value="1"/>
</dbReference>
<dbReference type="InterPro" id="IPR027267">
    <property type="entry name" value="AH/BAR_dom_sf"/>
</dbReference>
<feature type="domain" description="SH3" evidence="5">
    <location>
        <begin position="283"/>
        <end position="343"/>
    </location>
</feature>
<keyword evidence="3" id="KW-0175">Coiled coil</keyword>
<evidence type="ECO:0000313" key="7">
    <source>
        <dbReference type="EMBL" id="EDK44001.1"/>
    </source>
</evidence>
<dbReference type="PANTHER" id="PTHR15735:SF21">
    <property type="entry name" value="PROTEIN NERVOUS WRECK"/>
    <property type="match status" value="1"/>
</dbReference>
<evidence type="ECO:0000256" key="4">
    <source>
        <dbReference type="SAM" id="MobiDB-lite"/>
    </source>
</evidence>
<protein>
    <recommendedName>
        <fullName evidence="9">SH3 domain-containing protein</fullName>
    </recommendedName>
</protein>
<evidence type="ECO:0008006" key="9">
    <source>
        <dbReference type="Google" id="ProtNLM"/>
    </source>
</evidence>
<dbReference type="HOGENOM" id="CLU_653960_0_0_1"/>
<gene>
    <name evidence="7" type="ORF">LELG_02180</name>
</gene>
<dbReference type="SMART" id="SM00326">
    <property type="entry name" value="SH3"/>
    <property type="match status" value="2"/>
</dbReference>
<dbReference type="Gene3D" id="1.20.1270.60">
    <property type="entry name" value="Arfaptin homology (AH) domain/BAR domain"/>
    <property type="match status" value="1"/>
</dbReference>
<dbReference type="Pfam" id="PF14604">
    <property type="entry name" value="SH3_9"/>
    <property type="match status" value="1"/>
</dbReference>
<dbReference type="InterPro" id="IPR001452">
    <property type="entry name" value="SH3_domain"/>
</dbReference>